<evidence type="ECO:0000256" key="4">
    <source>
        <dbReference type="ARBA" id="ARBA00023002"/>
    </source>
</evidence>
<dbReference type="OrthoDB" id="2148442at2759"/>
<keyword evidence="4 7" id="KW-0560">Oxidoreductase</keyword>
<dbReference type="InterPro" id="IPR002328">
    <property type="entry name" value="ADH_Zn_CS"/>
</dbReference>
<dbReference type="GO" id="GO:0006062">
    <property type="term" value="P:sorbitol catabolic process"/>
    <property type="evidence" value="ECO:0007669"/>
    <property type="project" value="TreeGrafter"/>
</dbReference>
<comment type="similarity">
    <text evidence="1 6">Belongs to the zinc-containing alcohol dehydrogenase family.</text>
</comment>
<dbReference type="InterPro" id="IPR013149">
    <property type="entry name" value="ADH-like_C"/>
</dbReference>
<dbReference type="GO" id="GO:0003939">
    <property type="term" value="F:L-iditol 2-dehydrogenase (NAD+) activity"/>
    <property type="evidence" value="ECO:0007669"/>
    <property type="project" value="TreeGrafter"/>
</dbReference>
<dbReference type="Gene3D" id="3.40.50.720">
    <property type="entry name" value="NAD(P)-binding Rossmann-like Domain"/>
    <property type="match status" value="1"/>
</dbReference>
<dbReference type="Gene3D" id="3.90.180.10">
    <property type="entry name" value="Medium-chain alcohol dehydrogenases, catalytic domain"/>
    <property type="match status" value="1"/>
</dbReference>
<dbReference type="GO" id="GO:0019569">
    <property type="term" value="P:L-arabinose catabolic process to D-xylulose 5-phosphate"/>
    <property type="evidence" value="ECO:0007669"/>
    <property type="project" value="UniProtKB-UniRule"/>
</dbReference>
<dbReference type="InterPro" id="IPR045306">
    <property type="entry name" value="SDH-like"/>
</dbReference>
<keyword evidence="2 6" id="KW-0479">Metal-binding</keyword>
<dbReference type="SUPFAM" id="SSF51735">
    <property type="entry name" value="NAD(P)-binding Rossmann-fold domains"/>
    <property type="match status" value="1"/>
</dbReference>
<dbReference type="InterPro" id="IPR020843">
    <property type="entry name" value="ER"/>
</dbReference>
<reference evidence="10" key="1">
    <citation type="journal article" date="2014" name="Genome Announc.">
        <title>Draft genome sequence of the formaldehyde-resistant fungus Byssochlamys spectabilis No. 5 (anamorph Paecilomyces variotii No. 5) (NBRC109023).</title>
        <authorList>
            <person name="Oka T."/>
            <person name="Ekino K."/>
            <person name="Fukuda K."/>
            <person name="Nomura Y."/>
        </authorList>
    </citation>
    <scope>NUCLEOTIDE SEQUENCE [LARGE SCALE GENOMIC DNA]</scope>
    <source>
        <strain evidence="10">No. 5 / NBRC 109023</strain>
    </source>
</reference>
<evidence type="ECO:0000256" key="7">
    <source>
        <dbReference type="RuleBase" id="RU369026"/>
    </source>
</evidence>
<gene>
    <name evidence="9" type="ORF">PVAR5_0734</name>
</gene>
<dbReference type="GO" id="GO:0042732">
    <property type="term" value="P:D-xylose metabolic process"/>
    <property type="evidence" value="ECO:0007669"/>
    <property type="project" value="UniProtKB-UniRule"/>
</dbReference>
<dbReference type="AlphaFoldDB" id="V5FU68"/>
<dbReference type="UniPathway" id="UPA00146">
    <property type="reaction ID" value="UER00577"/>
</dbReference>
<dbReference type="EC" id="1.1.1.9" evidence="7"/>
<evidence type="ECO:0000256" key="6">
    <source>
        <dbReference type="RuleBase" id="RU361277"/>
    </source>
</evidence>
<accession>V5FU68</accession>
<keyword evidence="7" id="KW-0859">Xylose metabolism</keyword>
<sequence>MDVIQRKPQNYAIHTSPAHDLRLAECEIPKLQPDECLVHVRATGICGSDVHFWKHGHIGPMIVTGDNGLGHESAGLVIQVGDAVTRFKPGDRVALECGVPCSKPTCTFCRTGRYHACPDVVFFSTPPHHGTLRRYHAHPEAWLHKIPDSVSFEEGSLLEPLSVALAGIDRSGLRLADPLVICGAGPIGLVTLLAANAAGAEPIVITDIDENRLAKAKELVPRVHPIHVGKQESPQDLAVRIVEELGQEAKLVLECTGVESSVHAGIYATRFGGMVFVIGVGKDFQNIPFMHMSAKEIDLRFQYRYHDIYPKAISLVAAGMIDLKPLVSHRFKLEDGLAAFDTASNPGARAIKVQIVDDE</sequence>
<organism evidence="9 10">
    <name type="scientific">Byssochlamys spectabilis (strain No. 5 / NBRC 109023)</name>
    <name type="common">Paecilomyces variotii</name>
    <dbReference type="NCBI Taxonomy" id="1356009"/>
    <lineage>
        <taxon>Eukaryota</taxon>
        <taxon>Fungi</taxon>
        <taxon>Dikarya</taxon>
        <taxon>Ascomycota</taxon>
        <taxon>Pezizomycotina</taxon>
        <taxon>Eurotiomycetes</taxon>
        <taxon>Eurotiomycetidae</taxon>
        <taxon>Eurotiales</taxon>
        <taxon>Thermoascaceae</taxon>
        <taxon>Paecilomyces</taxon>
    </lineage>
</organism>
<dbReference type="Pfam" id="PF00107">
    <property type="entry name" value="ADH_zinc_N"/>
    <property type="match status" value="1"/>
</dbReference>
<dbReference type="GO" id="GO:0046526">
    <property type="term" value="F:D-xylulose reductase activity"/>
    <property type="evidence" value="ECO:0007669"/>
    <property type="project" value="UniProtKB-EC"/>
</dbReference>
<feature type="domain" description="Enoyl reductase (ER)" evidence="8">
    <location>
        <begin position="16"/>
        <end position="355"/>
    </location>
</feature>
<name>V5FU68_BYSSN</name>
<evidence type="ECO:0000256" key="2">
    <source>
        <dbReference type="ARBA" id="ARBA00022723"/>
    </source>
</evidence>
<comment type="function">
    <text evidence="7">Xylitol dehydrogenase which catalyzes the conversion of xylitol to D-xylulose. Xylose is a major component of hemicelluloses such as xylan. Most fungi utilize D-xylose via three enzymatic reactions, xylose reductase (XR), xylitol dehydrogenase (XDH), and xylulokinase, to form xylulose 5-phosphate, which enters pentose phosphate pathway.</text>
</comment>
<dbReference type="PANTHER" id="PTHR43161:SF13">
    <property type="entry name" value="D-XYLULOSE REDUCTASE"/>
    <property type="match status" value="1"/>
</dbReference>
<protein>
    <recommendedName>
        <fullName evidence="7">D-xylulose reductase</fullName>
        <ecNumber evidence="7">1.1.1.9</ecNumber>
    </recommendedName>
    <alternativeName>
        <fullName evidence="7">Xylitol dehydrogenase</fullName>
    </alternativeName>
</protein>
<keyword evidence="5 7" id="KW-0520">NAD</keyword>
<dbReference type="CDD" id="cd05285">
    <property type="entry name" value="sorbitol_DH"/>
    <property type="match status" value="1"/>
</dbReference>
<comment type="pathway">
    <text evidence="7">Carbohydrate degradation; L-arabinose degradation via L-arabinitol; D-xylulose 5-phosphate from L-arabinose (fungal route): step 4/5.</text>
</comment>
<dbReference type="GO" id="GO:0008270">
    <property type="term" value="F:zinc ion binding"/>
    <property type="evidence" value="ECO:0007669"/>
    <property type="project" value="UniProtKB-UniRule"/>
</dbReference>
<evidence type="ECO:0000313" key="10">
    <source>
        <dbReference type="Proteomes" id="UP000018001"/>
    </source>
</evidence>
<dbReference type="SUPFAM" id="SSF50129">
    <property type="entry name" value="GroES-like"/>
    <property type="match status" value="1"/>
</dbReference>
<keyword evidence="7" id="KW-0119">Carbohydrate metabolism</keyword>
<evidence type="ECO:0000313" key="9">
    <source>
        <dbReference type="EMBL" id="GAD92147.1"/>
    </source>
</evidence>
<dbReference type="PROSITE" id="PS00059">
    <property type="entry name" value="ADH_ZINC"/>
    <property type="match status" value="1"/>
</dbReference>
<comment type="cofactor">
    <cofactor evidence="7">
        <name>Zn(2+)</name>
        <dbReference type="ChEBI" id="CHEBI:29105"/>
    </cofactor>
    <text evidence="7">Binds 1 or 2 Zn(2+) ions per subunit.</text>
</comment>
<dbReference type="eggNOG" id="KOG0024">
    <property type="taxonomic scope" value="Eukaryota"/>
</dbReference>
<proteinExistence type="inferred from homology"/>
<dbReference type="FunFam" id="3.40.50.720:FF:000068">
    <property type="entry name" value="Sorbitol dehydrogenase"/>
    <property type="match status" value="1"/>
</dbReference>
<dbReference type="PANTHER" id="PTHR43161">
    <property type="entry name" value="SORBITOL DEHYDROGENASE"/>
    <property type="match status" value="1"/>
</dbReference>
<dbReference type="InterPro" id="IPR013154">
    <property type="entry name" value="ADH-like_N"/>
</dbReference>
<dbReference type="SMART" id="SM00829">
    <property type="entry name" value="PKS_ER"/>
    <property type="match status" value="1"/>
</dbReference>
<dbReference type="InterPro" id="IPR036291">
    <property type="entry name" value="NAD(P)-bd_dom_sf"/>
</dbReference>
<evidence type="ECO:0000256" key="5">
    <source>
        <dbReference type="ARBA" id="ARBA00023027"/>
    </source>
</evidence>
<dbReference type="HOGENOM" id="CLU_026673_11_5_1"/>
<evidence type="ECO:0000259" key="8">
    <source>
        <dbReference type="SMART" id="SM00829"/>
    </source>
</evidence>
<evidence type="ECO:0000256" key="3">
    <source>
        <dbReference type="ARBA" id="ARBA00022833"/>
    </source>
</evidence>
<dbReference type="EMBL" id="BAUL01000019">
    <property type="protein sequence ID" value="GAD92147.1"/>
    <property type="molecule type" value="Genomic_DNA"/>
</dbReference>
<dbReference type="Proteomes" id="UP000018001">
    <property type="component" value="Unassembled WGS sequence"/>
</dbReference>
<keyword evidence="10" id="KW-1185">Reference proteome</keyword>
<comment type="catalytic activity">
    <reaction evidence="7">
        <text>xylitol + NAD(+) = D-xylulose + NADH + H(+)</text>
        <dbReference type="Rhea" id="RHEA:20433"/>
        <dbReference type="ChEBI" id="CHEBI:15378"/>
        <dbReference type="ChEBI" id="CHEBI:17140"/>
        <dbReference type="ChEBI" id="CHEBI:17151"/>
        <dbReference type="ChEBI" id="CHEBI:57540"/>
        <dbReference type="ChEBI" id="CHEBI:57945"/>
        <dbReference type="EC" id="1.1.1.9"/>
    </reaction>
</comment>
<dbReference type="Pfam" id="PF08240">
    <property type="entry name" value="ADH_N"/>
    <property type="match status" value="1"/>
</dbReference>
<keyword evidence="3 6" id="KW-0862">Zinc</keyword>
<dbReference type="InterPro" id="IPR011032">
    <property type="entry name" value="GroES-like_sf"/>
</dbReference>
<comment type="caution">
    <text evidence="9">The sequence shown here is derived from an EMBL/GenBank/DDBJ whole genome shotgun (WGS) entry which is preliminary data.</text>
</comment>
<evidence type="ECO:0000256" key="1">
    <source>
        <dbReference type="ARBA" id="ARBA00008072"/>
    </source>
</evidence>
<dbReference type="InParanoid" id="V5FU68"/>